<protein>
    <submittedName>
        <fullName evidence="8">OmpA family protein</fullName>
    </submittedName>
</protein>
<dbReference type="Gene3D" id="3.30.1330.60">
    <property type="entry name" value="OmpA-like domain"/>
    <property type="match status" value="1"/>
</dbReference>
<proteinExistence type="predicted"/>
<dbReference type="PRINTS" id="PR01021">
    <property type="entry name" value="OMPADOMAIN"/>
</dbReference>
<evidence type="ECO:0000313" key="9">
    <source>
        <dbReference type="Proteomes" id="UP001479606"/>
    </source>
</evidence>
<dbReference type="CDD" id="cd07185">
    <property type="entry name" value="OmpA_C-like"/>
    <property type="match status" value="1"/>
</dbReference>
<reference evidence="8 9" key="1">
    <citation type="journal article" date="2018" name="Arch. Microbiol.">
        <title>Hymenobacter segetis sp. nov., isolated from soil.</title>
        <authorList>
            <person name="Ten L.N."/>
            <person name="Lim S.J."/>
            <person name="Kim B.O."/>
            <person name="Kang I.K."/>
            <person name="Jung H.Y."/>
        </authorList>
    </citation>
    <scope>NUCLEOTIDE SEQUENCE [LARGE SCALE GENOMIC DNA]</scope>
    <source>
        <strain evidence="8 9">S7-3-11</strain>
    </source>
</reference>
<dbReference type="SUPFAM" id="SSF82171">
    <property type="entry name" value="DPP6 N-terminal domain-like"/>
    <property type="match status" value="1"/>
</dbReference>
<feature type="domain" description="OmpA-like" evidence="7">
    <location>
        <begin position="588"/>
        <end position="706"/>
    </location>
</feature>
<sequence>MSKTLPMSALLRRSWLLLLLSVATGLLAAPTAQAQRRPAKRIPAAASPSADTTSGGASAAPKKAVGAPAKAKPAIAPGTYRVRGLNSRVSRKLHLRPDGTPDFIFINKYPFFEDKKALKAINKAEKRRQYHQTRLLLEDYVAKFGPVNFEKNTNMLWRLGQLLERDSQTVKAKAYYRLALKHSRADTKRVQLYYDSLEQKNTDLYVPLKTYYDLVEYRKNLNTFHPPKGVYTSMGDAINSKAPDYGPALAGNDSLIIFSSKRKRRGLTGVVDEDLYTSHREGVSWSDAEPLPKPINSPNNEGSACLSKDGKTIYFARCECATCHGNCDLYTATRGKDGKWSAPRSLGPMVNSLGWDSQPTLSQGEDTLYFASDRLGGFGLSDIYYTRKLKNGQWSPAENVGPVVNTRENEVSPFYHPLYHVLYFSSRGQLLNFGDFDIYKTYRVGGRWQEPKNIGPLVNGKGSEYYFTIDRESKNLYYARSEAQEINNLDLYSFPLPMEAQPLATTRVEGTLLDSVNSKPLKGIVSIIDTDNGVEVASKFIRPDGTFDFELIEGSHYAMLIQSNDFFSVEKQFALKGDTVMTLLTNSIDYKLPLIFKNLEFEAGKANVLPSMHATLDRIALFLVDHPTFRLSISGHTDTSGDPDVNEKLSQDRAEEIRRYIERKGKLAPNRIESFGYGSSHPLKDEVTEADAKVNRRVEFKLVKPDGDKPADGGGAWK</sequence>
<feature type="region of interest" description="Disordered" evidence="5">
    <location>
        <begin position="32"/>
        <end position="70"/>
    </location>
</feature>
<comment type="subcellular location">
    <subcellularLocation>
        <location evidence="1">Cell outer membrane</location>
    </subcellularLocation>
</comment>
<dbReference type="Proteomes" id="UP001479606">
    <property type="component" value="Unassembled WGS sequence"/>
</dbReference>
<feature type="compositionally biased region" description="Low complexity" evidence="5">
    <location>
        <begin position="43"/>
        <end position="70"/>
    </location>
</feature>
<dbReference type="PANTHER" id="PTHR30329">
    <property type="entry name" value="STATOR ELEMENT OF FLAGELLAR MOTOR COMPLEX"/>
    <property type="match status" value="1"/>
</dbReference>
<evidence type="ECO:0000256" key="6">
    <source>
        <dbReference type="SAM" id="SignalP"/>
    </source>
</evidence>
<feature type="chain" id="PRO_5046474085" evidence="6">
    <location>
        <begin position="29"/>
        <end position="718"/>
    </location>
</feature>
<dbReference type="InterPro" id="IPR006665">
    <property type="entry name" value="OmpA-like"/>
</dbReference>
<dbReference type="Gene3D" id="2.120.10.30">
    <property type="entry name" value="TolB, C-terminal domain"/>
    <property type="match status" value="1"/>
</dbReference>
<dbReference type="InterPro" id="IPR036737">
    <property type="entry name" value="OmpA-like_sf"/>
</dbReference>
<dbReference type="SUPFAM" id="SSF103088">
    <property type="entry name" value="OmpA-like"/>
    <property type="match status" value="1"/>
</dbReference>
<dbReference type="EMBL" id="JBCEVZ010000016">
    <property type="protein sequence ID" value="MEL5994322.1"/>
    <property type="molecule type" value="Genomic_DNA"/>
</dbReference>
<evidence type="ECO:0000259" key="7">
    <source>
        <dbReference type="PROSITE" id="PS51123"/>
    </source>
</evidence>
<keyword evidence="2 4" id="KW-0472">Membrane</keyword>
<evidence type="ECO:0000256" key="2">
    <source>
        <dbReference type="ARBA" id="ARBA00023136"/>
    </source>
</evidence>
<evidence type="ECO:0000256" key="3">
    <source>
        <dbReference type="ARBA" id="ARBA00023237"/>
    </source>
</evidence>
<dbReference type="InterPro" id="IPR011659">
    <property type="entry name" value="WD40"/>
</dbReference>
<dbReference type="InterPro" id="IPR050330">
    <property type="entry name" value="Bact_OuterMem_StrucFunc"/>
</dbReference>
<evidence type="ECO:0000313" key="8">
    <source>
        <dbReference type="EMBL" id="MEL5994322.1"/>
    </source>
</evidence>
<dbReference type="PROSITE" id="PS51123">
    <property type="entry name" value="OMPA_2"/>
    <property type="match status" value="1"/>
</dbReference>
<feature type="signal peptide" evidence="6">
    <location>
        <begin position="1"/>
        <end position="28"/>
    </location>
</feature>
<name>A0ABU9LUE0_9BACT</name>
<dbReference type="Pfam" id="PF07676">
    <property type="entry name" value="PD40"/>
    <property type="match status" value="2"/>
</dbReference>
<dbReference type="InterPro" id="IPR011042">
    <property type="entry name" value="6-blade_b-propeller_TolB-like"/>
</dbReference>
<keyword evidence="9" id="KW-1185">Reference proteome</keyword>
<keyword evidence="6" id="KW-0732">Signal</keyword>
<evidence type="ECO:0000256" key="1">
    <source>
        <dbReference type="ARBA" id="ARBA00004442"/>
    </source>
</evidence>
<dbReference type="RefSeq" id="WP_342297433.1">
    <property type="nucleotide sequence ID" value="NZ_JBCEVZ010000016.1"/>
</dbReference>
<keyword evidence="3" id="KW-0998">Cell outer membrane</keyword>
<dbReference type="Pfam" id="PF00691">
    <property type="entry name" value="OmpA"/>
    <property type="match status" value="1"/>
</dbReference>
<evidence type="ECO:0000256" key="4">
    <source>
        <dbReference type="PROSITE-ProRule" id="PRU00473"/>
    </source>
</evidence>
<dbReference type="InterPro" id="IPR006311">
    <property type="entry name" value="TAT_signal"/>
</dbReference>
<comment type="caution">
    <text evidence="8">The sequence shown here is derived from an EMBL/GenBank/DDBJ whole genome shotgun (WGS) entry which is preliminary data.</text>
</comment>
<gene>
    <name evidence="8" type="ORF">AAFH49_08885</name>
</gene>
<dbReference type="InterPro" id="IPR006664">
    <property type="entry name" value="OMP_bac"/>
</dbReference>
<organism evidence="8 9">
    <name type="scientific">Hymenobacter segetis</name>
    <dbReference type="NCBI Taxonomy" id="2025509"/>
    <lineage>
        <taxon>Bacteria</taxon>
        <taxon>Pseudomonadati</taxon>
        <taxon>Bacteroidota</taxon>
        <taxon>Cytophagia</taxon>
        <taxon>Cytophagales</taxon>
        <taxon>Hymenobacteraceae</taxon>
        <taxon>Hymenobacter</taxon>
    </lineage>
</organism>
<accession>A0ABU9LUE0</accession>
<dbReference type="PANTHER" id="PTHR30329:SF21">
    <property type="entry name" value="LIPOPROTEIN YIAD-RELATED"/>
    <property type="match status" value="1"/>
</dbReference>
<evidence type="ECO:0000256" key="5">
    <source>
        <dbReference type="SAM" id="MobiDB-lite"/>
    </source>
</evidence>
<dbReference type="PROSITE" id="PS51318">
    <property type="entry name" value="TAT"/>
    <property type="match status" value="1"/>
</dbReference>